<dbReference type="Proteomes" id="UP000821865">
    <property type="component" value="Chromosome 6"/>
</dbReference>
<comment type="caution">
    <text evidence="1">The sequence shown here is derived from an EMBL/GenBank/DDBJ whole genome shotgun (WGS) entry which is preliminary data.</text>
</comment>
<evidence type="ECO:0000313" key="2">
    <source>
        <dbReference type="Proteomes" id="UP000821865"/>
    </source>
</evidence>
<sequence>MSGLQLCSPGDVGETGLVRHFRDKTLPCIDTLTVSHIRQETGPYAPLHDVSLCMHRRECLALLGPTGSGRSLLLRVLTAQLPVSDGNAHLLGADLFAHSSEFVRALGYASEERNATGWLTGRQVLRHVARMRRVPPKAVAVVVEQLLRMLDLVDQSERNVAAYSNGERAKLAVALALVGAPPVVLLDKPTEGLDPVARRRVWHTIITFVKKTHMSVLLATDDIEEAESVGSRVLFLHRGRARPMLREQDLYPGVERGYEITMSLDGLSGLTAAAAQQEVNDTVQSLFPGRNLAVTRLKSYVRFRVMDDSVDWELLVDALDGLRRSLGLSDCRVLATTVLQCAFYRRLVEIPSTPAPSLLMSPASPVPGLAAAGGAGELYAGPPPRSAYPSRYAYPTGKK</sequence>
<evidence type="ECO:0000313" key="1">
    <source>
        <dbReference type="EMBL" id="KAH7946426.1"/>
    </source>
</evidence>
<reference evidence="1" key="1">
    <citation type="submission" date="2020-05" db="EMBL/GenBank/DDBJ databases">
        <title>Large-scale comparative analyses of tick genomes elucidate their genetic diversity and vector capacities.</title>
        <authorList>
            <person name="Jia N."/>
            <person name="Wang J."/>
            <person name="Shi W."/>
            <person name="Du L."/>
            <person name="Sun Y."/>
            <person name="Zhan W."/>
            <person name="Jiang J."/>
            <person name="Wang Q."/>
            <person name="Zhang B."/>
            <person name="Ji P."/>
            <person name="Sakyi L.B."/>
            <person name="Cui X."/>
            <person name="Yuan T."/>
            <person name="Jiang B."/>
            <person name="Yang W."/>
            <person name="Lam T.T.-Y."/>
            <person name="Chang Q."/>
            <person name="Ding S."/>
            <person name="Wang X."/>
            <person name="Zhu J."/>
            <person name="Ruan X."/>
            <person name="Zhao L."/>
            <person name="Wei J."/>
            <person name="Que T."/>
            <person name="Du C."/>
            <person name="Cheng J."/>
            <person name="Dai P."/>
            <person name="Han X."/>
            <person name="Huang E."/>
            <person name="Gao Y."/>
            <person name="Liu J."/>
            <person name="Shao H."/>
            <person name="Ye R."/>
            <person name="Li L."/>
            <person name="Wei W."/>
            <person name="Wang X."/>
            <person name="Wang C."/>
            <person name="Yang T."/>
            <person name="Huo Q."/>
            <person name="Li W."/>
            <person name="Guo W."/>
            <person name="Chen H."/>
            <person name="Zhou L."/>
            <person name="Ni X."/>
            <person name="Tian J."/>
            <person name="Zhou Y."/>
            <person name="Sheng Y."/>
            <person name="Liu T."/>
            <person name="Pan Y."/>
            <person name="Xia L."/>
            <person name="Li J."/>
            <person name="Zhao F."/>
            <person name="Cao W."/>
        </authorList>
    </citation>
    <scope>NUCLEOTIDE SEQUENCE</scope>
    <source>
        <strain evidence="1">Dsil-2018</strain>
    </source>
</reference>
<organism evidence="1 2">
    <name type="scientific">Dermacentor silvarum</name>
    <name type="common">Tick</name>
    <dbReference type="NCBI Taxonomy" id="543639"/>
    <lineage>
        <taxon>Eukaryota</taxon>
        <taxon>Metazoa</taxon>
        <taxon>Ecdysozoa</taxon>
        <taxon>Arthropoda</taxon>
        <taxon>Chelicerata</taxon>
        <taxon>Arachnida</taxon>
        <taxon>Acari</taxon>
        <taxon>Parasitiformes</taxon>
        <taxon>Ixodida</taxon>
        <taxon>Ixodoidea</taxon>
        <taxon>Ixodidae</taxon>
        <taxon>Rhipicephalinae</taxon>
        <taxon>Dermacentor</taxon>
    </lineage>
</organism>
<accession>A0ACB8CN79</accession>
<keyword evidence="2" id="KW-1185">Reference proteome</keyword>
<protein>
    <submittedName>
        <fullName evidence="1">Uncharacterized protein</fullName>
    </submittedName>
</protein>
<name>A0ACB8CN79_DERSI</name>
<dbReference type="EMBL" id="CM023475">
    <property type="protein sequence ID" value="KAH7946426.1"/>
    <property type="molecule type" value="Genomic_DNA"/>
</dbReference>
<gene>
    <name evidence="1" type="ORF">HPB49_024815</name>
</gene>
<proteinExistence type="predicted"/>